<dbReference type="SMART" id="SM01353">
    <property type="entry name" value="AIF_C"/>
    <property type="match status" value="1"/>
</dbReference>
<dbReference type="OrthoDB" id="6029at2759"/>
<dbReference type="Gene3D" id="3.30.390.30">
    <property type="match status" value="1"/>
</dbReference>
<feature type="region of interest" description="Disordered" evidence="12">
    <location>
        <begin position="564"/>
        <end position="620"/>
    </location>
</feature>
<dbReference type="PANTHER" id="PTHR43557">
    <property type="entry name" value="APOPTOSIS-INDUCING FACTOR 1"/>
    <property type="match status" value="1"/>
</dbReference>
<feature type="region of interest" description="Disordered" evidence="12">
    <location>
        <begin position="138"/>
        <end position="167"/>
    </location>
</feature>
<feature type="compositionally biased region" description="Basic and acidic residues" evidence="12">
    <location>
        <begin position="569"/>
        <end position="584"/>
    </location>
</feature>
<feature type="domain" description="FAD/NAD(P)-binding" evidence="13">
    <location>
        <begin position="180"/>
        <end position="507"/>
    </location>
</feature>
<sequence>MFVCGRIVGQLPARLTHVNHLYRPVKYAGIVNINNLRHSSDASNKKPHKPSGTTIKPEECVPESRYLKSQKTIPACETGASCPAPQESCKPNSMQNQPNGKGSDFSKNGKYQFRYWHLVAALIVTGVAYKISSSFLKDDKTDQSKGQSKQKKEGRRHSRSKNKVKVPADSKLIPKEVPYLLIGGGTAAFSAFRSIKSRDPKAKVLVIAQEEEFPYMRPPLSKELWYNTDRDTTAQLRFNQWNGTQRSIFYEPREFYSNVTHLIESDKGGVAVAMGWKVTKINVISKTVTLENGYEINYDKCLIATGTSPKNLPIFEFAEDNVKNKVITFRTKDNFLDLEENVSNPKCKNVIIIGGGFLGSELACALARSYKSKNIFQIYKEKFIMAQVLPEYLSEWTTKKSEAEGVRTISNTEVQDYKYKNGRLSLVLTGGQTIDADQVIVAVGVHPNTDLAATSNLETDPKIGGFLVNAELEARSNLWVAGDAACFYDVKLGRRRVEHHDHAVTSGRLAGENMTGAGKPYLHQSMFWSDLGPDVGYEAIGIVDSSLPTVGVFAKTTEANAMSVNNLSDEQKNSKVSRSNEKSDSQSSMSQIVKNVNNTEDNVEEGKKEVREDNINPEQPTKYEDFEKGIVFYLRDDVVVGIVLWNIFNRMSIARRVLAGNTKYEDLNEVAKLFTIHED</sequence>
<dbReference type="GO" id="GO:0071949">
    <property type="term" value="F:FAD binding"/>
    <property type="evidence" value="ECO:0007669"/>
    <property type="project" value="TreeGrafter"/>
</dbReference>
<dbReference type="InterPro" id="IPR050446">
    <property type="entry name" value="FAD-oxidoreductase/Apoptosis"/>
</dbReference>
<evidence type="ECO:0000313" key="15">
    <source>
        <dbReference type="EMBL" id="KYM96276.1"/>
    </source>
</evidence>
<evidence type="ECO:0000259" key="13">
    <source>
        <dbReference type="Pfam" id="PF07992"/>
    </source>
</evidence>
<evidence type="ECO:0000256" key="5">
    <source>
        <dbReference type="ARBA" id="ARBA00022703"/>
    </source>
</evidence>
<evidence type="ECO:0000256" key="1">
    <source>
        <dbReference type="ARBA" id="ARBA00001974"/>
    </source>
</evidence>
<dbReference type="GO" id="GO:0046983">
    <property type="term" value="F:protein dimerization activity"/>
    <property type="evidence" value="ECO:0007669"/>
    <property type="project" value="InterPro"/>
</dbReference>
<dbReference type="GO" id="GO:0016174">
    <property type="term" value="F:NAD(P)H oxidase H2O2-forming activity"/>
    <property type="evidence" value="ECO:0007669"/>
    <property type="project" value="TreeGrafter"/>
</dbReference>
<dbReference type="Pfam" id="PF07992">
    <property type="entry name" value="Pyr_redox_2"/>
    <property type="match status" value="1"/>
</dbReference>
<dbReference type="Proteomes" id="UP000078542">
    <property type="component" value="Unassembled WGS sequence"/>
</dbReference>
<dbReference type="SUPFAM" id="SSF51905">
    <property type="entry name" value="FAD/NAD(P)-binding domain"/>
    <property type="match status" value="2"/>
</dbReference>
<comment type="cofactor">
    <cofactor evidence="1">
        <name>FAD</name>
        <dbReference type="ChEBI" id="CHEBI:57692"/>
    </cofactor>
</comment>
<dbReference type="GO" id="GO:0006915">
    <property type="term" value="P:apoptotic process"/>
    <property type="evidence" value="ECO:0007669"/>
    <property type="project" value="UniProtKB-KW"/>
</dbReference>
<keyword evidence="10" id="KW-0496">Mitochondrion</keyword>
<dbReference type="EMBL" id="KQ978221">
    <property type="protein sequence ID" value="KYM96276.1"/>
    <property type="molecule type" value="Genomic_DNA"/>
</dbReference>
<dbReference type="InterPro" id="IPR036188">
    <property type="entry name" value="FAD/NAD-bd_sf"/>
</dbReference>
<dbReference type="AlphaFoldDB" id="A0A151IAI0"/>
<feature type="region of interest" description="Disordered" evidence="12">
    <location>
        <begin position="84"/>
        <end position="103"/>
    </location>
</feature>
<feature type="compositionally biased region" description="Polar residues" evidence="12">
    <location>
        <begin position="89"/>
        <end position="100"/>
    </location>
</feature>
<dbReference type="InterPro" id="IPR023753">
    <property type="entry name" value="FAD/NAD-binding_dom"/>
</dbReference>
<dbReference type="InterPro" id="IPR029324">
    <property type="entry name" value="AIF_C"/>
</dbReference>
<keyword evidence="16" id="KW-1185">Reference proteome</keyword>
<keyword evidence="9" id="KW-0520">NAD</keyword>
<evidence type="ECO:0000256" key="10">
    <source>
        <dbReference type="ARBA" id="ARBA00023128"/>
    </source>
</evidence>
<feature type="compositionally biased region" description="Polar residues" evidence="12">
    <location>
        <begin position="585"/>
        <end position="600"/>
    </location>
</feature>
<dbReference type="InterPro" id="IPR016156">
    <property type="entry name" value="FAD/NAD-linked_Rdtase_dimer_sf"/>
</dbReference>
<organism evidence="15 16">
    <name type="scientific">Cyphomyrmex costatus</name>
    <dbReference type="NCBI Taxonomy" id="456900"/>
    <lineage>
        <taxon>Eukaryota</taxon>
        <taxon>Metazoa</taxon>
        <taxon>Ecdysozoa</taxon>
        <taxon>Arthropoda</taxon>
        <taxon>Hexapoda</taxon>
        <taxon>Insecta</taxon>
        <taxon>Pterygota</taxon>
        <taxon>Neoptera</taxon>
        <taxon>Endopterygota</taxon>
        <taxon>Hymenoptera</taxon>
        <taxon>Apocrita</taxon>
        <taxon>Aculeata</taxon>
        <taxon>Formicoidea</taxon>
        <taxon>Formicidae</taxon>
        <taxon>Myrmicinae</taxon>
        <taxon>Cyphomyrmex</taxon>
    </lineage>
</organism>
<dbReference type="PRINTS" id="PR00411">
    <property type="entry name" value="PNDRDTASEI"/>
</dbReference>
<dbReference type="STRING" id="456900.A0A151IAI0"/>
<dbReference type="Pfam" id="PF14721">
    <property type="entry name" value="AIF_C"/>
    <property type="match status" value="1"/>
</dbReference>
<evidence type="ECO:0000256" key="7">
    <source>
        <dbReference type="ARBA" id="ARBA00022946"/>
    </source>
</evidence>
<evidence type="ECO:0000313" key="16">
    <source>
        <dbReference type="Proteomes" id="UP000078542"/>
    </source>
</evidence>
<evidence type="ECO:0000256" key="3">
    <source>
        <dbReference type="ARBA" id="ARBA00006442"/>
    </source>
</evidence>
<dbReference type="GO" id="GO:0033108">
    <property type="term" value="P:mitochondrial respiratory chain complex assembly"/>
    <property type="evidence" value="ECO:0007669"/>
    <property type="project" value="TreeGrafter"/>
</dbReference>
<gene>
    <name evidence="15" type="ORF">ALC62_13048</name>
</gene>
<comment type="similarity">
    <text evidence="3">Belongs to the FAD-dependent oxidoreductase family.</text>
</comment>
<feature type="domain" description="Mitochondrial apoptosis-inducing factor C-terminal" evidence="14">
    <location>
        <begin position="510"/>
        <end position="659"/>
    </location>
</feature>
<keyword evidence="4" id="KW-0285">Flavoprotein</keyword>
<keyword evidence="6" id="KW-0274">FAD</keyword>
<evidence type="ECO:0000256" key="11">
    <source>
        <dbReference type="ARBA" id="ARBA00047786"/>
    </source>
</evidence>
<feature type="compositionally biased region" description="Basic residues" evidence="12">
    <location>
        <begin position="148"/>
        <end position="164"/>
    </location>
</feature>
<feature type="compositionally biased region" description="Basic and acidic residues" evidence="12">
    <location>
        <begin position="604"/>
        <end position="614"/>
    </location>
</feature>
<keyword evidence="5" id="KW-0053">Apoptosis</keyword>
<evidence type="ECO:0000256" key="12">
    <source>
        <dbReference type="SAM" id="MobiDB-lite"/>
    </source>
</evidence>
<dbReference type="GO" id="GO:0005739">
    <property type="term" value="C:mitochondrion"/>
    <property type="evidence" value="ECO:0007669"/>
    <property type="project" value="UniProtKB-SubCell"/>
</dbReference>
<evidence type="ECO:0000256" key="8">
    <source>
        <dbReference type="ARBA" id="ARBA00023002"/>
    </source>
</evidence>
<proteinExistence type="inferred from homology"/>
<evidence type="ECO:0000256" key="9">
    <source>
        <dbReference type="ARBA" id="ARBA00023027"/>
    </source>
</evidence>
<dbReference type="KEGG" id="ccoa:108779592"/>
<evidence type="ECO:0000259" key="14">
    <source>
        <dbReference type="Pfam" id="PF14721"/>
    </source>
</evidence>
<dbReference type="Gene3D" id="3.50.50.60">
    <property type="entry name" value="FAD/NAD(P)-binding domain"/>
    <property type="match status" value="2"/>
</dbReference>
<evidence type="ECO:0000256" key="6">
    <source>
        <dbReference type="ARBA" id="ARBA00022827"/>
    </source>
</evidence>
<protein>
    <submittedName>
        <fullName evidence="15">Apoptosis-inducing factor 1, mitochondrial</fullName>
    </submittedName>
</protein>
<name>A0A151IAI0_9HYME</name>
<keyword evidence="8" id="KW-0560">Oxidoreductase</keyword>
<dbReference type="SUPFAM" id="SSF55424">
    <property type="entry name" value="FAD/NAD-linked reductases, dimerisation (C-terminal) domain"/>
    <property type="match status" value="1"/>
</dbReference>
<keyword evidence="7" id="KW-0809">Transit peptide</keyword>
<evidence type="ECO:0000256" key="2">
    <source>
        <dbReference type="ARBA" id="ARBA00004173"/>
    </source>
</evidence>
<dbReference type="PANTHER" id="PTHR43557:SF4">
    <property type="entry name" value="APOPTOSIS-INDUCING FACTOR 1, MITOCHONDRIAL"/>
    <property type="match status" value="1"/>
</dbReference>
<dbReference type="PRINTS" id="PR00368">
    <property type="entry name" value="FADPNR"/>
</dbReference>
<evidence type="ECO:0000256" key="4">
    <source>
        <dbReference type="ARBA" id="ARBA00022630"/>
    </source>
</evidence>
<comment type="catalytic activity">
    <reaction evidence="11">
        <text>A + NADH + H(+) = AH2 + NAD(+)</text>
        <dbReference type="Rhea" id="RHEA:11356"/>
        <dbReference type="ChEBI" id="CHEBI:13193"/>
        <dbReference type="ChEBI" id="CHEBI:15378"/>
        <dbReference type="ChEBI" id="CHEBI:17499"/>
        <dbReference type="ChEBI" id="CHEBI:57540"/>
        <dbReference type="ChEBI" id="CHEBI:57945"/>
    </reaction>
</comment>
<reference evidence="15 16" key="1">
    <citation type="submission" date="2016-03" db="EMBL/GenBank/DDBJ databases">
        <title>Cyphomyrmex costatus WGS genome.</title>
        <authorList>
            <person name="Nygaard S."/>
            <person name="Hu H."/>
            <person name="Boomsma J."/>
            <person name="Zhang G."/>
        </authorList>
    </citation>
    <scope>NUCLEOTIDE SEQUENCE [LARGE SCALE GENOMIC DNA]</scope>
    <source>
        <strain evidence="15">MS0001</strain>
        <tissue evidence="15">Whole body</tissue>
    </source>
</reference>
<accession>A0A151IAI0</accession>
<comment type="subcellular location">
    <subcellularLocation>
        <location evidence="2">Mitochondrion</location>
    </subcellularLocation>
</comment>